<dbReference type="EMBL" id="VSSQ01101740">
    <property type="protein sequence ID" value="MPN43381.1"/>
    <property type="molecule type" value="Genomic_DNA"/>
</dbReference>
<dbReference type="GO" id="GO:0006412">
    <property type="term" value="P:translation"/>
    <property type="evidence" value="ECO:0007669"/>
    <property type="project" value="UniProtKB-KW"/>
</dbReference>
<dbReference type="FunFam" id="1.10.132.20:FF:000001">
    <property type="entry name" value="Ribosome-recycling factor"/>
    <property type="match status" value="1"/>
</dbReference>
<dbReference type="PANTHER" id="PTHR20982">
    <property type="entry name" value="RIBOSOME RECYCLING FACTOR"/>
    <property type="match status" value="1"/>
</dbReference>
<evidence type="ECO:0000256" key="2">
    <source>
        <dbReference type="ARBA" id="ARBA00022490"/>
    </source>
</evidence>
<dbReference type="SUPFAM" id="SSF55194">
    <property type="entry name" value="Ribosome recycling factor, RRF"/>
    <property type="match status" value="1"/>
</dbReference>
<protein>
    <submittedName>
        <fullName evidence="5">Ribosome-recycling factor</fullName>
    </submittedName>
</protein>
<evidence type="ECO:0000256" key="3">
    <source>
        <dbReference type="ARBA" id="ARBA00022917"/>
    </source>
</evidence>
<dbReference type="InterPro" id="IPR002661">
    <property type="entry name" value="Ribosome_recyc_fac"/>
</dbReference>
<sequence length="97" mass="11043">MNPNNDGSIIRLAIPQLTEERRAQLVKATKKKGEDCKVSVRNIRRDVADKIKADEKAKTCSEDEAKKANDDLQKATDKYIKEIDKILDAKEKEIMEV</sequence>
<accession>A0A645HWF2</accession>
<dbReference type="PANTHER" id="PTHR20982:SF3">
    <property type="entry name" value="MITOCHONDRIAL RIBOSOME RECYCLING FACTOR PSEUDO 1"/>
    <property type="match status" value="1"/>
</dbReference>
<dbReference type="Pfam" id="PF01765">
    <property type="entry name" value="RRF"/>
    <property type="match status" value="1"/>
</dbReference>
<feature type="domain" description="Ribosome recycling factor" evidence="4">
    <location>
        <begin position="1"/>
        <end position="95"/>
    </location>
</feature>
<comment type="caution">
    <text evidence="5">The sequence shown here is derived from an EMBL/GenBank/DDBJ whole genome shotgun (WGS) entry which is preliminary data.</text>
</comment>
<reference evidence="5" key="1">
    <citation type="submission" date="2019-08" db="EMBL/GenBank/DDBJ databases">
        <authorList>
            <person name="Kucharzyk K."/>
            <person name="Murdoch R.W."/>
            <person name="Higgins S."/>
            <person name="Loffler F."/>
        </authorList>
    </citation>
    <scope>NUCLEOTIDE SEQUENCE</scope>
</reference>
<proteinExistence type="inferred from homology"/>
<keyword evidence="3" id="KW-0648">Protein biosynthesis</keyword>
<organism evidence="5">
    <name type="scientific">bioreactor metagenome</name>
    <dbReference type="NCBI Taxonomy" id="1076179"/>
    <lineage>
        <taxon>unclassified sequences</taxon>
        <taxon>metagenomes</taxon>
        <taxon>ecological metagenomes</taxon>
    </lineage>
</organism>
<dbReference type="Gene3D" id="1.10.132.20">
    <property type="entry name" value="Ribosome-recycling factor"/>
    <property type="match status" value="1"/>
</dbReference>
<gene>
    <name evidence="5" type="primary">frr_48</name>
    <name evidence="5" type="ORF">SDC9_190940</name>
</gene>
<dbReference type="GO" id="GO:0043023">
    <property type="term" value="F:ribosomal large subunit binding"/>
    <property type="evidence" value="ECO:0007669"/>
    <property type="project" value="TreeGrafter"/>
</dbReference>
<evidence type="ECO:0000256" key="1">
    <source>
        <dbReference type="ARBA" id="ARBA00005912"/>
    </source>
</evidence>
<evidence type="ECO:0000259" key="4">
    <source>
        <dbReference type="Pfam" id="PF01765"/>
    </source>
</evidence>
<name>A0A645HWF2_9ZZZZ</name>
<dbReference type="InterPro" id="IPR036191">
    <property type="entry name" value="RRF_sf"/>
</dbReference>
<comment type="similarity">
    <text evidence="1">Belongs to the RRF family.</text>
</comment>
<dbReference type="AlphaFoldDB" id="A0A645HWF2"/>
<evidence type="ECO:0000313" key="5">
    <source>
        <dbReference type="EMBL" id="MPN43381.1"/>
    </source>
</evidence>
<dbReference type="InterPro" id="IPR023584">
    <property type="entry name" value="Ribosome_recyc_fac_dom"/>
</dbReference>
<keyword evidence="2" id="KW-0963">Cytoplasm</keyword>